<keyword evidence="8" id="KW-0808">Transferase</keyword>
<sequence length="3541" mass="380145">MGKSSNRSTEYFFTGKYYDDDDGNNIVAIGVGGVIYAKGGDDRITLGSIGATVYADSGNKVVNGGAGYLKIVDKEGNLSVHGATGYSGIDKSGNGDISFAGAAGGVAIDHRGSHGNLNFSGAAAYNGLSRKGQSGEVIFEGVGGYNELWHETNQGDLNFFGAGAGNKIDRTWYDHYEKSHGDVKFEGGGAANSISSRVENGNISFTGAGADNHIIRKGKEGNIILHGAGASNRIERLRQSQDQYGQTHGNIEFEGAGGYNRIYSDVAHGDIIFDGVGAYNEISRIGADSGSRDGVLEYAKAEEIVLTTATMGGSWIQQSQQVTGIKSTIEPDTYLFAFADEMYTKLVKVQLQNDPETGKLGYYATSWYKQGNHLNNLATENISSSNGFTDIGTNGGYRLSNLIFEHHQPVTIQHTVEEDLQENQWVTYAGGTNARAGDVTLIDAKMHGHAIHSGGLILDVSAVKSNRQPNTYIYAKYVESYTKVVMVELANNPETGALQYYASAWYKAGDHTGNLAAEDFSYKNGYRSMEVGGYSLTNLQYKVNSVCRVSEHLAHTEEYSHQELVKSSANMGDSSGDINFKGMGGGNVITSSVTRGNVNFKGAGAANVIVKRGEQGNLTFRGAGLANVLVHQSQYGEMDVYAGGAANVLVRIGDGRYLAHLLAMGNISIHQGNGDSRVIMLGGYNTHSQIGNGNANWLGAGGFNVMTQTGKGKLSSVQVGGANVLAKLGAGDLVAGMLGGANIITHLNDDEISGTTAVALGGANILTKKGRGSAIALMGGGANVFTHIGNGSTTGVMLGGANILTKVGNGDATGIMLGIGNVLTHVGGGQTLGVMGAAGNVFTKVGNGTAIAAMIGAGNIFTHVGAGDAWGLMGGLGNVFTKVGDGKALALMIAAGNVFTHIGDEMSVALMLAKGNIATKVGNGMTLAAMIGEANVMTHIGNGSTFAAMIGQGNILTKAGNDLALGLMVGEANIYSHVGNGTSIGLFAGELNIMTRVGDGTTLAAMFGRANIMTHSGNGLTGVLALGEANIVTKVSDDFMGVFAAAEANVITHKGSSTTAAVLFGKGNILTKIGDGTTVGLLISDVGNIMTHVGHGTTIGFAKGTANIITKVGGGIGVNAVWGEANILTQVGNGNRYNFAKGKANIITKVGNEQEITVVQGDANIITHVGQGDDYTGAWGKANVITKVGDGRNVVLAKADANIVTQVGNGDSFNALWSKGNIVTKLGDGMQITAAKGKANITTTVGNGLSVTATHGDFNINTKVGDGISINAAWGEYNVNTKVGHGLNVAIMKGKGNANIHIGDGLGINASYARNNIAIKVGNGDFYSLSIAESNTQSNNLPFLFKNIKRTVLGVEGSQAISYLIHGNEANTSGTNKGRGAINLTEVSAIDGFQMNAIDDVGSDLRNKLSGTVTQAETPDTKAIQNALHIGDKVDSTQSESSSQVDAVIKHAKQDGAAQNALSDTEKAEENRRILEQERDDQLKIISKSQFQLESTDQNALNTNGQVQRDAISEESRVVTKELLSMTQRLNALNGYVNYTGQSGDEWRNRFATGYLNRTQEKLDDTKFISQKKLADLQPRLIDNQQQVKKAIGKSEAGLEQSYQNIKNTDDNIEDSRTKAKSRQKEADLQRLRAAQAESDAYAVYEEAKQRGEYDSSVAKNKAAQVQADAKGAKQAGDAKPDRSGAPGSGLSGRAYTPIDVAKPKSHINPESKTEANGWNSEDLTLTAADLAALNSARRAVNRLQINRGIRAEHVGASVISRLTGTSSDRVAEPASNQLRKLTTKAPVISGINLQGLGQVAGGDSLKSHSSILREFEPFLLSQGDKRFIDSTKRYLGQINTDRPSKALAAVREAFNNTVEQPDEQHVLQLEQALAHWQQHDPNEFAKRGRLVKSLRFEMGELVAYLQAKRAESAGILGVSLSPDHVAQFDQQVSFDGFGRVVGLKGDIAQNEINRLTALQIKPLTQINSVAEREAPKTESESLIVFVSRLQQEAIPEGMPLVERAKNLWLNGQVTRRETIKLFEDAVSQLQTHSELHTLAQQLLADARKEKTTGQYIDNLFGRHFDSELAHELVKTAPQDAMTTSRQTGQFLVERFEQWIGGFYPDVAEREKVIAKKMAGFARVINRDFRPWFSRVPELTTFLDEPTFANFKVMMTQVDDGFAVIKVPFLAVKMATTSGMGMDRAEWKVKGDRFYEDAITKARSTSSQLTSGADVTYEVEITEKQTNDYGTALPYQPANNKHDDFLYGRKVAAGRILVPGWETRFEHHALAQGHSVVTGASGSTNIMVHLNNYIANEQIANEQIANEQIANEQIAGEQPAFSARQGYLNTLAFLVFDGGHSVNESLAVYQALQVTGDEQRKQLLNSYTANYRELVDIAGEEGKVWISQALDNAFQETGEFYQRHARVKPRSRPAVEELDGLSGKNKRPEPTIIDDTHQDKKTSKPLGDWRVEEVTPQADGRETRFDGQIIIQMEDDPVVAKAAANLAGKHPDSSVVVQLNSKGKYRVVYGDLARLSGKLRWQIVGHGRDTSEQNNIRLSGYAADELATKLTRFYQDINLGKSIIHKPDHISIVGCSLISDDKRDGFARRFITVLDKQGIRSDVSARSSEVAVDAGGRKFTRDQNNQWVNNLSDNKVVLNWNNKNELIMHTEQVRRGIAESDINLSRVGHTEADTVIKGAITGHNEVLVQPKKRENTIQVAPDDQSNNQLSYSGNIQVNVGDGEFTTLNWGTSNVGIKVGSGGFKSLAFGDNNVMVHIGNGDSKHSFDIAGYQALEGAQMFIGNRNVSFNQGRSNDLIVMMDKSMPTPPLVNPFDGTARIAHVLQGVAGYSEDQDWLAAQDQQWTIAGAKRFVEDMSGLDRTSSVDYNTLTDLDSQHERSSRGLKYDAELTLNKKFNQWLGEHGQGTGMGKISRLEQFRQANQKLAFNFAVGGRGADIQVTTGNWNLMFGDHIQSILDTNLGSLFGLMTQQYSATGMAKTTFTYNPQDLPRQLKNKLIGRLASVHADTTLADIFGVNYTAEGKIISRTGESVDGEAILQEMLEVIGEFSGDQLQAFTDPEKLLDSLEAGIDMGEEGVRSFAESHGLKEKAPDESQESGSAVSINGENAQINNKPKPAFGFNSLNLPNLFATLFSEKKQQEMKSLVVNLKENLTADLLNMEEKTFDFLCNSGHLHGDGDIHVSLGNYNFNWGGDGKDLGAYLGDNNNFWGGRGDDVYYSLGTSNIFSGGEGNDLGVLMGRENWMFGGNGDDTAVVAGRINHVSMGEGNDQVFVFGEGGFIDAGNGQDYIVTSGNYNRVDSGEGQDYAVIIGNNNQAELGGGDDFARVFGNDNRIDGYSGNDTIKLMGYHAVINGGEGDDHLIAAAISKFSQFDGGEGQDLLVLGGYQNHFRGGAGVDSFVIGEEVIDNRVNDINAEDMILFNGVDWQNLWFQRSGYDLVLSVNRHTQDNTALGKFESVGSVTFNDYFNGNRAKLVTRMSDKNTSGEREFTALSDNAVDSLIQAMSSFAPTVGDNGFIAGLDSQAKTAITTAWTDVTIGKGKFA</sequence>
<dbReference type="GO" id="GO:0046872">
    <property type="term" value="F:metal ion binding"/>
    <property type="evidence" value="ECO:0007669"/>
    <property type="project" value="UniProtKB-KW"/>
</dbReference>
<evidence type="ECO:0000256" key="21">
    <source>
        <dbReference type="SAM" id="Coils"/>
    </source>
</evidence>
<dbReference type="Pfam" id="PF07634">
    <property type="entry name" value="RtxA"/>
    <property type="match status" value="35"/>
</dbReference>
<dbReference type="InterPro" id="IPR011509">
    <property type="entry name" value="RtxA_toxin"/>
</dbReference>
<evidence type="ECO:0000256" key="13">
    <source>
        <dbReference type="ARBA" id="ARBA00022813"/>
    </source>
</evidence>
<gene>
    <name evidence="24" type="ORF">BA1DRAFT_01584</name>
</gene>
<evidence type="ECO:0000259" key="23">
    <source>
        <dbReference type="PROSITE" id="PS51771"/>
    </source>
</evidence>
<evidence type="ECO:0000256" key="20">
    <source>
        <dbReference type="ARBA" id="ARBA00023586"/>
    </source>
</evidence>
<keyword evidence="15" id="KW-1043">Host membrane</keyword>
<dbReference type="Proteomes" id="UP000023464">
    <property type="component" value="Unassembled WGS sequence"/>
</dbReference>
<dbReference type="RefSeq" id="WP_036777663.1">
    <property type="nucleotide sequence ID" value="NZ_CAWLTM010000097.1"/>
</dbReference>
<feature type="region of interest" description="Disordered" evidence="22">
    <location>
        <begin position="1665"/>
        <end position="1719"/>
    </location>
</feature>
<dbReference type="EMBL" id="JFGV01000018">
    <property type="protein sequence ID" value="EYU15847.1"/>
    <property type="molecule type" value="Genomic_DNA"/>
</dbReference>
<keyword evidence="14" id="KW-0460">Magnesium</keyword>
<keyword evidence="19" id="KW-1035">Host cytoplasm</keyword>
<dbReference type="GO" id="GO:0044164">
    <property type="term" value="C:host cell cytosol"/>
    <property type="evidence" value="ECO:0007669"/>
    <property type="project" value="UniProtKB-SubCell"/>
</dbReference>
<feature type="region of interest" description="Disordered" evidence="22">
    <location>
        <begin position="2404"/>
        <end position="2446"/>
    </location>
</feature>
<dbReference type="CDD" id="cd21073">
    <property type="entry name" value="toxin_BteA-MLD_like"/>
    <property type="match status" value="1"/>
</dbReference>
<keyword evidence="21" id="KW-0175">Coiled coil</keyword>
<dbReference type="NCBIfam" id="NF012221">
    <property type="entry name" value="MARTX_Nterm"/>
    <property type="match status" value="1"/>
</dbReference>
<dbReference type="GO" id="GO:0005576">
    <property type="term" value="C:extracellular region"/>
    <property type="evidence" value="ECO:0007669"/>
    <property type="project" value="UniProtKB-SubCell"/>
</dbReference>
<comment type="subcellular location">
    <subcellularLocation>
        <location evidence="2">Host cell membrane</location>
    </subcellularLocation>
    <subcellularLocation>
        <location evidence="20">Host cytoplasm</location>
        <location evidence="20">Host cytosol</location>
    </subcellularLocation>
    <subcellularLocation>
        <location evidence="3">Secreted</location>
    </subcellularLocation>
</comment>
<evidence type="ECO:0000256" key="3">
    <source>
        <dbReference type="ARBA" id="ARBA00004613"/>
    </source>
</evidence>
<evidence type="ECO:0000256" key="2">
    <source>
        <dbReference type="ARBA" id="ARBA00004165"/>
    </source>
</evidence>
<dbReference type="InterPro" id="IPR048568">
    <property type="entry name" value="RtxA_C"/>
</dbReference>
<organism evidence="24 25">
    <name type="scientific">Photorhabdus aegyptia</name>
    <dbReference type="NCBI Taxonomy" id="2805098"/>
    <lineage>
        <taxon>Bacteria</taxon>
        <taxon>Pseudomonadati</taxon>
        <taxon>Pseudomonadota</taxon>
        <taxon>Gammaproteobacteria</taxon>
        <taxon>Enterobacterales</taxon>
        <taxon>Morganellaceae</taxon>
        <taxon>Photorhabdus</taxon>
    </lineage>
</organism>
<evidence type="ECO:0000256" key="6">
    <source>
        <dbReference type="ARBA" id="ARBA00022656"/>
    </source>
</evidence>
<evidence type="ECO:0000256" key="12">
    <source>
        <dbReference type="ARBA" id="ARBA00022807"/>
    </source>
</evidence>
<evidence type="ECO:0000256" key="10">
    <source>
        <dbReference type="ARBA" id="ARBA00022737"/>
    </source>
</evidence>
<evidence type="ECO:0000256" key="7">
    <source>
        <dbReference type="ARBA" id="ARBA00022670"/>
    </source>
</evidence>
<evidence type="ECO:0000256" key="11">
    <source>
        <dbReference type="ARBA" id="ARBA00022801"/>
    </source>
</evidence>
<dbReference type="Pfam" id="PF11713">
    <property type="entry name" value="Peptidase_C80"/>
    <property type="match status" value="1"/>
</dbReference>
<dbReference type="SUPFAM" id="SSF51120">
    <property type="entry name" value="beta-Roll"/>
    <property type="match status" value="2"/>
</dbReference>
<evidence type="ECO:0000256" key="8">
    <source>
        <dbReference type="ARBA" id="ARBA00022679"/>
    </source>
</evidence>
<dbReference type="GO" id="GO:0016740">
    <property type="term" value="F:transferase activity"/>
    <property type="evidence" value="ECO:0007669"/>
    <property type="project" value="UniProtKB-KW"/>
</dbReference>
<dbReference type="CDD" id="cd20501">
    <property type="entry name" value="C80_RtxA-like"/>
    <property type="match status" value="1"/>
</dbReference>
<dbReference type="PROSITE" id="PS51771">
    <property type="entry name" value="CGT_MARTX_CPD"/>
    <property type="match status" value="1"/>
</dbReference>
<name>A0A022PI81_9GAMM</name>
<dbReference type="InterPro" id="IPR038383">
    <property type="entry name" value="CPD_dom_sf"/>
</dbReference>
<keyword evidence="4" id="KW-1032">Host cell membrane</keyword>
<feature type="domain" description="Peptidase C80" evidence="23">
    <location>
        <begin position="2456"/>
        <end position="2640"/>
    </location>
</feature>
<evidence type="ECO:0000256" key="17">
    <source>
        <dbReference type="ARBA" id="ARBA00023121"/>
    </source>
</evidence>
<evidence type="ECO:0000313" key="25">
    <source>
        <dbReference type="Proteomes" id="UP000023464"/>
    </source>
</evidence>
<comment type="cofactor">
    <cofactor evidence="1">
        <name>Mg(2+)</name>
        <dbReference type="ChEBI" id="CHEBI:18420"/>
    </cofactor>
</comment>
<feature type="compositionally biased region" description="Basic and acidic residues" evidence="22">
    <location>
        <begin position="2426"/>
        <end position="2446"/>
    </location>
</feature>
<comment type="caution">
    <text evidence="24">The sequence shown here is derived from an EMBL/GenBank/DDBJ whole genome shotgun (WGS) entry which is preliminary data.</text>
</comment>
<keyword evidence="25" id="KW-1185">Reference proteome</keyword>
<evidence type="ECO:0000256" key="19">
    <source>
        <dbReference type="ARBA" id="ARBA00023200"/>
    </source>
</evidence>
<feature type="region of interest" description="Disordered" evidence="22">
    <location>
        <begin position="1602"/>
        <end position="1627"/>
    </location>
</feature>
<dbReference type="GO" id="GO:0008234">
    <property type="term" value="F:cysteine-type peptidase activity"/>
    <property type="evidence" value="ECO:0007669"/>
    <property type="project" value="UniProtKB-KW"/>
</dbReference>
<keyword evidence="16" id="KW-0843">Virulence</keyword>
<dbReference type="GO" id="GO:0090729">
    <property type="term" value="F:toxin activity"/>
    <property type="evidence" value="ECO:0007669"/>
    <property type="project" value="UniProtKB-KW"/>
</dbReference>
<evidence type="ECO:0000256" key="1">
    <source>
        <dbReference type="ARBA" id="ARBA00001946"/>
    </source>
</evidence>
<keyword evidence="6" id="KW-0800">Toxin</keyword>
<dbReference type="InterPro" id="IPR020974">
    <property type="entry name" value="CPD_dom"/>
</dbReference>
<keyword evidence="5" id="KW-0964">Secreted</keyword>
<dbReference type="InterPro" id="IPR049824">
    <property type="entry name" value="RtxA-like_C80"/>
</dbReference>
<proteinExistence type="predicted"/>
<evidence type="ECO:0000256" key="16">
    <source>
        <dbReference type="ARBA" id="ARBA00023026"/>
    </source>
</evidence>
<keyword evidence="7" id="KW-0645">Protease</keyword>
<dbReference type="Gene3D" id="3.40.50.11050">
    <property type="match status" value="1"/>
</dbReference>
<accession>A0A022PI81</accession>
<evidence type="ECO:0000256" key="14">
    <source>
        <dbReference type="ARBA" id="ARBA00022842"/>
    </source>
</evidence>
<keyword evidence="17" id="KW-0446">Lipid-binding</keyword>
<dbReference type="Pfam" id="PF21735">
    <property type="entry name" value="RtxA_C"/>
    <property type="match status" value="7"/>
</dbReference>
<keyword evidence="18" id="KW-0472">Membrane</keyword>
<feature type="compositionally biased region" description="Basic and acidic residues" evidence="22">
    <location>
        <begin position="1608"/>
        <end position="1627"/>
    </location>
</feature>
<reference evidence="24 25" key="1">
    <citation type="submission" date="2014-03" db="EMBL/GenBank/DDBJ databases">
        <title>Draft Genome of Photorhabdus luminescens BA1, an Egyptian Isolate.</title>
        <authorList>
            <person name="Ghazal S."/>
            <person name="Hurst S.G.IV."/>
            <person name="Morris K."/>
            <person name="Thomas K."/>
            <person name="Tisa L.S."/>
        </authorList>
    </citation>
    <scope>NUCLEOTIDE SEQUENCE [LARGE SCALE GENOMIC DNA]</scope>
    <source>
        <strain evidence="24 25">BA1</strain>
    </source>
</reference>
<keyword evidence="13" id="KW-0068">Autocatalytic cleavage</keyword>
<evidence type="ECO:0000256" key="22">
    <source>
        <dbReference type="SAM" id="MobiDB-lite"/>
    </source>
</evidence>
<evidence type="ECO:0000256" key="4">
    <source>
        <dbReference type="ARBA" id="ARBA00022511"/>
    </source>
</evidence>
<evidence type="ECO:0000256" key="5">
    <source>
        <dbReference type="ARBA" id="ARBA00022525"/>
    </source>
</evidence>
<dbReference type="InterPro" id="IPR011049">
    <property type="entry name" value="Serralysin-like_metalloprot_C"/>
</dbReference>
<keyword evidence="9" id="KW-0479">Metal-binding</keyword>
<dbReference type="GO" id="GO:0006508">
    <property type="term" value="P:proteolysis"/>
    <property type="evidence" value="ECO:0007669"/>
    <property type="project" value="UniProtKB-KW"/>
</dbReference>
<keyword evidence="10" id="KW-0677">Repeat</keyword>
<feature type="region of interest" description="Disordered" evidence="22">
    <location>
        <begin position="3079"/>
        <end position="3100"/>
    </location>
</feature>
<dbReference type="PRINTS" id="PR00313">
    <property type="entry name" value="CABNDNGRPT"/>
</dbReference>
<keyword evidence="12" id="KW-0788">Thiol protease</keyword>
<keyword evidence="11" id="KW-0378">Hydrolase</keyword>
<evidence type="ECO:0000256" key="9">
    <source>
        <dbReference type="ARBA" id="ARBA00022723"/>
    </source>
</evidence>
<dbReference type="Gene3D" id="2.160.20.160">
    <property type="match status" value="1"/>
</dbReference>
<dbReference type="GO" id="GO:0008289">
    <property type="term" value="F:lipid binding"/>
    <property type="evidence" value="ECO:0007669"/>
    <property type="project" value="UniProtKB-KW"/>
</dbReference>
<evidence type="ECO:0000313" key="24">
    <source>
        <dbReference type="EMBL" id="EYU15847.1"/>
    </source>
</evidence>
<evidence type="ECO:0000256" key="15">
    <source>
        <dbReference type="ARBA" id="ARBA00022870"/>
    </source>
</evidence>
<dbReference type="GO" id="GO:0020002">
    <property type="term" value="C:host cell plasma membrane"/>
    <property type="evidence" value="ECO:0007669"/>
    <property type="project" value="UniProtKB-SubCell"/>
</dbReference>
<feature type="compositionally biased region" description="Low complexity" evidence="22">
    <location>
        <begin position="1665"/>
        <end position="1676"/>
    </location>
</feature>
<feature type="coiled-coil region" evidence="21">
    <location>
        <begin position="1458"/>
        <end position="1485"/>
    </location>
</feature>
<protein>
    <submittedName>
        <fullName evidence="24">RtxA repeat/Peptidase C80 family</fullName>
    </submittedName>
</protein>
<dbReference type="PATRIC" id="fig|1393736.3.peg.1597"/>
<evidence type="ECO:0000256" key="18">
    <source>
        <dbReference type="ARBA" id="ARBA00023136"/>
    </source>
</evidence>